<dbReference type="Proteomes" id="UP001187192">
    <property type="component" value="Unassembled WGS sequence"/>
</dbReference>
<proteinExistence type="predicted"/>
<dbReference type="AlphaFoldDB" id="A0AA88DQM8"/>
<reference evidence="2" key="1">
    <citation type="submission" date="2023-07" db="EMBL/GenBank/DDBJ databases">
        <title>draft genome sequence of fig (Ficus carica).</title>
        <authorList>
            <person name="Takahashi T."/>
            <person name="Nishimura K."/>
        </authorList>
    </citation>
    <scope>NUCLEOTIDE SEQUENCE</scope>
</reference>
<keyword evidence="3" id="KW-1185">Reference proteome</keyword>
<evidence type="ECO:0000313" key="2">
    <source>
        <dbReference type="EMBL" id="GMN59663.1"/>
    </source>
</evidence>
<dbReference type="EMBL" id="BTGU01000090">
    <property type="protein sequence ID" value="GMN59663.1"/>
    <property type="molecule type" value="Genomic_DNA"/>
</dbReference>
<protein>
    <recommendedName>
        <fullName evidence="1">Retrotransposon gag domain-containing protein</fullName>
    </recommendedName>
</protein>
<accession>A0AA88DQM8</accession>
<dbReference type="Pfam" id="PF03732">
    <property type="entry name" value="Retrotrans_gag"/>
    <property type="match status" value="1"/>
</dbReference>
<name>A0AA88DQM8_FICCA</name>
<evidence type="ECO:0000259" key="1">
    <source>
        <dbReference type="Pfam" id="PF03732"/>
    </source>
</evidence>
<comment type="caution">
    <text evidence="2">The sequence shown here is derived from an EMBL/GenBank/DDBJ whole genome shotgun (WGS) entry which is preliminary data.</text>
</comment>
<gene>
    <name evidence="2" type="ORF">TIFTF001_028755</name>
</gene>
<feature type="domain" description="Retrotransposon gag" evidence="1">
    <location>
        <begin position="62"/>
        <end position="155"/>
    </location>
</feature>
<dbReference type="InterPro" id="IPR005162">
    <property type="entry name" value="Retrotrans_gag_dom"/>
</dbReference>
<sequence>MAGNVPPVGSSQQFFLKELLALNPPLLRYDGCSDPELAETWLRLMNKYMNALDVPAEIRVPLATFFLEQDAWDWWEFASRGTDLERFTWEDFQRRYLDMFCPETYRALIRNLFANLNQGEYSVAEYAMELIQLSCFEFYIMKESDKIEKFISGLSAPIQSVMTREEYENFEDLVNKARRVERNFELQGMGG</sequence>
<organism evidence="2 3">
    <name type="scientific">Ficus carica</name>
    <name type="common">Common fig</name>
    <dbReference type="NCBI Taxonomy" id="3494"/>
    <lineage>
        <taxon>Eukaryota</taxon>
        <taxon>Viridiplantae</taxon>
        <taxon>Streptophyta</taxon>
        <taxon>Embryophyta</taxon>
        <taxon>Tracheophyta</taxon>
        <taxon>Spermatophyta</taxon>
        <taxon>Magnoliopsida</taxon>
        <taxon>eudicotyledons</taxon>
        <taxon>Gunneridae</taxon>
        <taxon>Pentapetalae</taxon>
        <taxon>rosids</taxon>
        <taxon>fabids</taxon>
        <taxon>Rosales</taxon>
        <taxon>Moraceae</taxon>
        <taxon>Ficeae</taxon>
        <taxon>Ficus</taxon>
    </lineage>
</organism>
<evidence type="ECO:0000313" key="3">
    <source>
        <dbReference type="Proteomes" id="UP001187192"/>
    </source>
</evidence>